<evidence type="ECO:0000256" key="4">
    <source>
        <dbReference type="ARBA" id="ARBA00022759"/>
    </source>
</evidence>
<dbReference type="GO" id="GO:0004519">
    <property type="term" value="F:endonuclease activity"/>
    <property type="evidence" value="ECO:0007669"/>
    <property type="project" value="UniProtKB-KW"/>
</dbReference>
<feature type="region of interest" description="Disordered" evidence="7">
    <location>
        <begin position="354"/>
        <end position="377"/>
    </location>
</feature>
<keyword evidence="4" id="KW-0255">Endonuclease</keyword>
<feature type="domain" description="Reverse transcriptase" evidence="8">
    <location>
        <begin position="43"/>
        <end position="110"/>
    </location>
</feature>
<sequence>MLKRRRQAQSEEAVVDDNVATMLQAGVIEEVNDDWGFPVVLVRKKDGEVFTTLDLRSGYWQISVAPEDRDKTTFTTKAGMYRFIRMPFGLINAPSTFQRMMNGVVTGLNVDELHLVQLAAVLQRLSSAGLTLKLKKCVFATDTMEWATDPIEVKRFVHLASYYRKFIEAFGSIMDLMTKLLKKDAEWQWAEAHEFAFERVRAALTMEPLLIYPDLWLPFRLVTDASKVGLGACLMQDQGRGWQPMAFASKVNNNTEANYSITELECLAVVWAVKLVRPYLYGRMFKIITYHAALKWLITRPNLAGRLHRRSLTLQKYEFDIVYRPGATNVVADAFSRDVTSVLAAVCRKRKRRVQAESRREAESKTEEDEPPAKGMATETEQITVGAVGTPVAPVVAVEPVQIPEVAVMTSRGKLVGVGEAEVTRNNRRRTVSPPTESSHPRTRLAKKREEAATTARAADVATCAADQEATLLEITTESPTIPTSSAGQGDDSGALTVTEDVVHQGPQPTATRGTWVDNVKGGETEADVSIAAVAPQRTGTLSSLHFATLKDP</sequence>
<dbReference type="Proteomes" id="UP000435112">
    <property type="component" value="Unassembled WGS sequence"/>
</dbReference>
<feature type="region of interest" description="Disordered" evidence="7">
    <location>
        <begin position="423"/>
        <end position="456"/>
    </location>
</feature>
<evidence type="ECO:0000313" key="11">
    <source>
        <dbReference type="Proteomes" id="UP000435112"/>
    </source>
</evidence>
<comment type="caution">
    <text evidence="10">The sequence shown here is derived from an EMBL/GenBank/DDBJ whole genome shotgun (WGS) entry which is preliminary data.</text>
</comment>
<feature type="compositionally biased region" description="Basic and acidic residues" evidence="7">
    <location>
        <begin position="354"/>
        <end position="365"/>
    </location>
</feature>
<evidence type="ECO:0000259" key="8">
    <source>
        <dbReference type="Pfam" id="PF00078"/>
    </source>
</evidence>
<keyword evidence="5" id="KW-0378">Hydrolase</keyword>
<dbReference type="Gene3D" id="3.30.70.270">
    <property type="match status" value="1"/>
</dbReference>
<name>A0A6A3J5U8_9STRA</name>
<evidence type="ECO:0000256" key="2">
    <source>
        <dbReference type="ARBA" id="ARBA00022695"/>
    </source>
</evidence>
<dbReference type="AlphaFoldDB" id="A0A6A3J5U8"/>
<evidence type="ECO:0000256" key="1">
    <source>
        <dbReference type="ARBA" id="ARBA00022679"/>
    </source>
</evidence>
<reference evidence="10 11" key="1">
    <citation type="submission" date="2018-09" db="EMBL/GenBank/DDBJ databases">
        <title>Genomic investigation of the strawberry pathogen Phytophthora fragariae indicates pathogenicity is determined by transcriptional variation in three key races.</title>
        <authorList>
            <person name="Adams T.M."/>
            <person name="Armitage A.D."/>
            <person name="Sobczyk M.K."/>
            <person name="Bates H.J."/>
            <person name="Dunwell J.M."/>
            <person name="Nellist C.F."/>
            <person name="Harrison R.J."/>
        </authorList>
    </citation>
    <scope>NUCLEOTIDE SEQUENCE [LARGE SCALE GENOMIC DNA]</scope>
    <source>
        <strain evidence="10 11">SCRP324</strain>
    </source>
</reference>
<dbReference type="CDD" id="cd01647">
    <property type="entry name" value="RT_LTR"/>
    <property type="match status" value="1"/>
</dbReference>
<gene>
    <name evidence="10" type="ORF">PR002_g21267</name>
</gene>
<dbReference type="Gene3D" id="3.10.20.370">
    <property type="match status" value="1"/>
</dbReference>
<dbReference type="Pfam" id="PF00078">
    <property type="entry name" value="RVT_1"/>
    <property type="match status" value="1"/>
</dbReference>
<proteinExistence type="predicted"/>
<dbReference type="PANTHER" id="PTHR37984">
    <property type="entry name" value="PROTEIN CBG26694"/>
    <property type="match status" value="1"/>
</dbReference>
<dbReference type="Gene3D" id="3.10.10.10">
    <property type="entry name" value="HIV Type 1 Reverse Transcriptase, subunit A, domain 1"/>
    <property type="match status" value="2"/>
</dbReference>
<dbReference type="FunFam" id="3.10.20.370:FF:000001">
    <property type="entry name" value="Retrovirus-related Pol polyprotein from transposon 17.6-like protein"/>
    <property type="match status" value="1"/>
</dbReference>
<dbReference type="InterPro" id="IPR041373">
    <property type="entry name" value="RT_RNaseH"/>
</dbReference>
<evidence type="ECO:0000313" key="10">
    <source>
        <dbReference type="EMBL" id="KAE8990040.1"/>
    </source>
</evidence>
<dbReference type="EMBL" id="QXFU01002128">
    <property type="protein sequence ID" value="KAE8990040.1"/>
    <property type="molecule type" value="Genomic_DNA"/>
</dbReference>
<keyword evidence="1" id="KW-0808">Transferase</keyword>
<evidence type="ECO:0000256" key="6">
    <source>
        <dbReference type="ARBA" id="ARBA00022918"/>
    </source>
</evidence>
<accession>A0A6A3J5U8</accession>
<dbReference type="InterPro" id="IPR050951">
    <property type="entry name" value="Retrovirus_Pol_polyprotein"/>
</dbReference>
<keyword evidence="6" id="KW-0695">RNA-directed DNA polymerase</keyword>
<feature type="domain" description="Reverse transcriptase RNase H-like" evidence="9">
    <location>
        <begin position="217"/>
        <end position="317"/>
    </location>
</feature>
<keyword evidence="3" id="KW-0540">Nuclease</keyword>
<evidence type="ECO:0000256" key="5">
    <source>
        <dbReference type="ARBA" id="ARBA00022801"/>
    </source>
</evidence>
<dbReference type="Pfam" id="PF17917">
    <property type="entry name" value="RT_RNaseH"/>
    <property type="match status" value="1"/>
</dbReference>
<dbReference type="PANTHER" id="PTHR37984:SF5">
    <property type="entry name" value="PROTEIN NYNRIN-LIKE"/>
    <property type="match status" value="1"/>
</dbReference>
<dbReference type="OrthoDB" id="427924at2759"/>
<keyword evidence="2" id="KW-0548">Nucleotidyltransferase</keyword>
<evidence type="ECO:0000256" key="3">
    <source>
        <dbReference type="ARBA" id="ARBA00022722"/>
    </source>
</evidence>
<protein>
    <recommendedName>
        <fullName evidence="12">Reverse transcriptase/retrotransposon-derived protein RNase H-like domain-containing protein</fullName>
    </recommendedName>
</protein>
<evidence type="ECO:0000259" key="9">
    <source>
        <dbReference type="Pfam" id="PF17917"/>
    </source>
</evidence>
<dbReference type="InterPro" id="IPR043502">
    <property type="entry name" value="DNA/RNA_pol_sf"/>
</dbReference>
<evidence type="ECO:0000256" key="7">
    <source>
        <dbReference type="SAM" id="MobiDB-lite"/>
    </source>
</evidence>
<dbReference type="InterPro" id="IPR000477">
    <property type="entry name" value="RT_dom"/>
</dbReference>
<dbReference type="SUPFAM" id="SSF56672">
    <property type="entry name" value="DNA/RNA polymerases"/>
    <property type="match status" value="1"/>
</dbReference>
<dbReference type="GO" id="GO:0003964">
    <property type="term" value="F:RNA-directed DNA polymerase activity"/>
    <property type="evidence" value="ECO:0007669"/>
    <property type="project" value="UniProtKB-KW"/>
</dbReference>
<dbReference type="InterPro" id="IPR043128">
    <property type="entry name" value="Rev_trsase/Diguanyl_cyclase"/>
</dbReference>
<dbReference type="CDD" id="cd09274">
    <property type="entry name" value="RNase_HI_RT_Ty3"/>
    <property type="match status" value="1"/>
</dbReference>
<dbReference type="GO" id="GO:0016787">
    <property type="term" value="F:hydrolase activity"/>
    <property type="evidence" value="ECO:0007669"/>
    <property type="project" value="UniProtKB-KW"/>
</dbReference>
<organism evidence="10 11">
    <name type="scientific">Phytophthora rubi</name>
    <dbReference type="NCBI Taxonomy" id="129364"/>
    <lineage>
        <taxon>Eukaryota</taxon>
        <taxon>Sar</taxon>
        <taxon>Stramenopiles</taxon>
        <taxon>Oomycota</taxon>
        <taxon>Peronosporomycetes</taxon>
        <taxon>Peronosporales</taxon>
        <taxon>Peronosporaceae</taxon>
        <taxon>Phytophthora</taxon>
    </lineage>
</organism>
<evidence type="ECO:0008006" key="12">
    <source>
        <dbReference type="Google" id="ProtNLM"/>
    </source>
</evidence>